<dbReference type="HAMAP" id="MF_00158">
    <property type="entry name" value="PanC"/>
    <property type="match status" value="1"/>
</dbReference>
<sequence length="282" mass="31206">MQIVKTVGEMKSIARAIRSNGENIGFTPTMGCLHAGHMSLVAKSKSECDRSVASIFINPAQFGPTEDLAVYPQSIDQDIALLSEAGVDYLFYPDAAEIYPDGFKTHVEVEGITQFLCGASRPGFFRGVATVVLKLFNIVAPHKAYFGEKDWQQLRVIETLVRDLNLDVEICAAPLIRDEDGLAMSSRNRYLTTRQRQSALKINRALSLARDKIQSGEHRSESIRQLLREFIAEEPETEIDYISICDANNLSEKEIIDGKALIALAVKVGSARLIDNCIVENA</sequence>
<dbReference type="EC" id="6.3.2.1" evidence="8"/>
<evidence type="ECO:0000256" key="5">
    <source>
        <dbReference type="ARBA" id="ARBA00022741"/>
    </source>
</evidence>
<evidence type="ECO:0000256" key="7">
    <source>
        <dbReference type="ARBA" id="ARBA00048258"/>
    </source>
</evidence>
<dbReference type="CDD" id="cd00560">
    <property type="entry name" value="PanC"/>
    <property type="match status" value="1"/>
</dbReference>
<comment type="pathway">
    <text evidence="1 8">Cofactor biosynthesis; (R)-pantothenate biosynthesis; (R)-pantothenate from (R)-pantoate and beta-alanine: step 1/1.</text>
</comment>
<dbReference type="PANTHER" id="PTHR21299:SF1">
    <property type="entry name" value="PANTOATE--BETA-ALANINE LIGASE"/>
    <property type="match status" value="1"/>
</dbReference>
<keyword evidence="5 8" id="KW-0547">Nucleotide-binding</keyword>
<feature type="binding site" evidence="8">
    <location>
        <begin position="184"/>
        <end position="187"/>
    </location>
    <ligand>
        <name>ATP</name>
        <dbReference type="ChEBI" id="CHEBI:30616"/>
    </ligand>
</feature>
<dbReference type="PANTHER" id="PTHR21299">
    <property type="entry name" value="CYTIDYLATE KINASE/PANTOATE-BETA-ALANINE LIGASE"/>
    <property type="match status" value="1"/>
</dbReference>
<protein>
    <recommendedName>
        <fullName evidence="8">Pantothenate synthetase</fullName>
        <shortName evidence="8">PS</shortName>
        <ecNumber evidence="8">6.3.2.1</ecNumber>
    </recommendedName>
    <alternativeName>
        <fullName evidence="8">Pantoate--beta-alanine ligase</fullName>
    </alternativeName>
    <alternativeName>
        <fullName evidence="8">Pantoate-activating enzyme</fullName>
    </alternativeName>
</protein>
<dbReference type="GO" id="GO:0005524">
    <property type="term" value="F:ATP binding"/>
    <property type="evidence" value="ECO:0007669"/>
    <property type="project" value="UniProtKB-KW"/>
</dbReference>
<feature type="binding site" evidence="8">
    <location>
        <position position="61"/>
    </location>
    <ligand>
        <name>beta-alanine</name>
        <dbReference type="ChEBI" id="CHEBI:57966"/>
    </ligand>
</feature>
<dbReference type="EMBL" id="CP048620">
    <property type="protein sequence ID" value="QPJ65781.1"/>
    <property type="molecule type" value="Genomic_DNA"/>
</dbReference>
<comment type="subunit">
    <text evidence="8">Homodimer.</text>
</comment>
<comment type="subcellular location">
    <subcellularLocation>
        <location evidence="8">Cytoplasm</location>
    </subcellularLocation>
</comment>
<dbReference type="GO" id="GO:0015940">
    <property type="term" value="P:pantothenate biosynthetic process"/>
    <property type="evidence" value="ECO:0007669"/>
    <property type="project" value="UniProtKB-UniRule"/>
</dbReference>
<keyword evidence="8" id="KW-0963">Cytoplasm</keyword>
<evidence type="ECO:0000256" key="8">
    <source>
        <dbReference type="HAMAP-Rule" id="MF_00158"/>
    </source>
</evidence>
<comment type="catalytic activity">
    <reaction evidence="7 8">
        <text>(R)-pantoate + beta-alanine + ATP = (R)-pantothenate + AMP + diphosphate + H(+)</text>
        <dbReference type="Rhea" id="RHEA:10912"/>
        <dbReference type="ChEBI" id="CHEBI:15378"/>
        <dbReference type="ChEBI" id="CHEBI:15980"/>
        <dbReference type="ChEBI" id="CHEBI:29032"/>
        <dbReference type="ChEBI" id="CHEBI:30616"/>
        <dbReference type="ChEBI" id="CHEBI:33019"/>
        <dbReference type="ChEBI" id="CHEBI:57966"/>
        <dbReference type="ChEBI" id="CHEBI:456215"/>
        <dbReference type="EC" id="6.3.2.1"/>
    </reaction>
</comment>
<dbReference type="GO" id="GO:0005829">
    <property type="term" value="C:cytosol"/>
    <property type="evidence" value="ECO:0007669"/>
    <property type="project" value="TreeGrafter"/>
</dbReference>
<dbReference type="AlphaFoldDB" id="A0A7T0C3B5"/>
<feature type="binding site" evidence="8">
    <location>
        <position position="61"/>
    </location>
    <ligand>
        <name>(R)-pantoate</name>
        <dbReference type="ChEBI" id="CHEBI:15980"/>
    </ligand>
</feature>
<feature type="binding site" evidence="8">
    <location>
        <position position="153"/>
    </location>
    <ligand>
        <name>(R)-pantoate</name>
        <dbReference type="ChEBI" id="CHEBI:15980"/>
    </ligand>
</feature>
<keyword evidence="6 8" id="KW-0067">ATP-binding</keyword>
<dbReference type="FunFam" id="3.40.50.620:FF:000013">
    <property type="entry name" value="Pantothenate synthetase"/>
    <property type="match status" value="1"/>
</dbReference>
<name>A0A7T0C3B5_9BACT</name>
<organism evidence="9 10">
    <name type="scientific">Candidatus Nitrohelix vancouverensis</name>
    <dbReference type="NCBI Taxonomy" id="2705534"/>
    <lineage>
        <taxon>Bacteria</taxon>
        <taxon>Pseudomonadati</taxon>
        <taxon>Nitrospinota/Tectimicrobiota group</taxon>
        <taxon>Nitrospinota</taxon>
        <taxon>Nitrospinia</taxon>
        <taxon>Nitrospinales</taxon>
        <taxon>Nitrospinaceae</taxon>
        <taxon>Candidatus Nitrohelix</taxon>
    </lineage>
</organism>
<reference evidence="10" key="1">
    <citation type="submission" date="2020-02" db="EMBL/GenBank/DDBJ databases">
        <title>Genomic and physiological characterization of two novel Nitrospinaceae genera.</title>
        <authorList>
            <person name="Mueller A.J."/>
            <person name="Jung M.-Y."/>
            <person name="Strachan C.R."/>
            <person name="Herbold C.W."/>
            <person name="Kirkegaard R.H."/>
            <person name="Daims H."/>
        </authorList>
    </citation>
    <scope>NUCLEOTIDE SEQUENCE [LARGE SCALE GENOMIC DNA]</scope>
</reference>
<evidence type="ECO:0000256" key="4">
    <source>
        <dbReference type="ARBA" id="ARBA00022655"/>
    </source>
</evidence>
<keyword evidence="3 8" id="KW-0436">Ligase</keyword>
<dbReference type="Proteomes" id="UP000594464">
    <property type="component" value="Chromosome"/>
</dbReference>
<dbReference type="InterPro" id="IPR042176">
    <property type="entry name" value="Pantoate_ligase_C"/>
</dbReference>
<gene>
    <name evidence="8" type="primary">panC</name>
    <name evidence="9" type="ORF">G3M78_10420</name>
</gene>
<evidence type="ECO:0000256" key="2">
    <source>
        <dbReference type="ARBA" id="ARBA00009256"/>
    </source>
</evidence>
<feature type="binding site" evidence="8">
    <location>
        <begin position="147"/>
        <end position="150"/>
    </location>
    <ligand>
        <name>ATP</name>
        <dbReference type="ChEBI" id="CHEBI:30616"/>
    </ligand>
</feature>
<dbReference type="KEGG" id="nva:G3M78_10420"/>
<comment type="similarity">
    <text evidence="2 8">Belongs to the pantothenate synthetase family.</text>
</comment>
<dbReference type="FunFam" id="3.30.1300.10:FF:000001">
    <property type="entry name" value="Pantothenate synthetase"/>
    <property type="match status" value="1"/>
</dbReference>
<evidence type="ECO:0000256" key="6">
    <source>
        <dbReference type="ARBA" id="ARBA00022840"/>
    </source>
</evidence>
<feature type="active site" description="Proton donor" evidence="8">
    <location>
        <position position="37"/>
    </location>
</feature>
<comment type="miscellaneous">
    <text evidence="8">The reaction proceeds by a bi uni uni bi ping pong mechanism.</text>
</comment>
<dbReference type="InterPro" id="IPR003721">
    <property type="entry name" value="Pantoate_ligase"/>
</dbReference>
<dbReference type="InterPro" id="IPR014729">
    <property type="entry name" value="Rossmann-like_a/b/a_fold"/>
</dbReference>
<dbReference type="Gene3D" id="3.40.50.620">
    <property type="entry name" value="HUPs"/>
    <property type="match status" value="1"/>
</dbReference>
<accession>A0A7T0C3B5</accession>
<dbReference type="SUPFAM" id="SSF52374">
    <property type="entry name" value="Nucleotidylyl transferase"/>
    <property type="match status" value="1"/>
</dbReference>
<feature type="binding site" evidence="8">
    <location>
        <position position="176"/>
    </location>
    <ligand>
        <name>ATP</name>
        <dbReference type="ChEBI" id="CHEBI:30616"/>
    </ligand>
</feature>
<dbReference type="Gene3D" id="3.30.1300.10">
    <property type="entry name" value="Pantoate-beta-alanine ligase, C-terminal domain"/>
    <property type="match status" value="1"/>
</dbReference>
<dbReference type="GO" id="GO:0004592">
    <property type="term" value="F:pantoate-beta-alanine ligase activity"/>
    <property type="evidence" value="ECO:0007669"/>
    <property type="project" value="UniProtKB-UniRule"/>
</dbReference>
<comment type="function">
    <text evidence="8">Catalyzes the condensation of pantoate with beta-alanine in an ATP-dependent reaction via a pantoyl-adenylate intermediate.</text>
</comment>
<dbReference type="Pfam" id="PF02569">
    <property type="entry name" value="Pantoate_ligase"/>
    <property type="match status" value="1"/>
</dbReference>
<evidence type="ECO:0000313" key="10">
    <source>
        <dbReference type="Proteomes" id="UP000594464"/>
    </source>
</evidence>
<dbReference type="NCBIfam" id="TIGR00018">
    <property type="entry name" value="panC"/>
    <property type="match status" value="1"/>
</dbReference>
<evidence type="ECO:0000313" key="9">
    <source>
        <dbReference type="EMBL" id="QPJ65781.1"/>
    </source>
</evidence>
<keyword evidence="4 8" id="KW-0566">Pantothenate biosynthesis</keyword>
<proteinExistence type="inferred from homology"/>
<dbReference type="UniPathway" id="UPA00028">
    <property type="reaction ID" value="UER00005"/>
</dbReference>
<feature type="binding site" evidence="8">
    <location>
        <begin position="30"/>
        <end position="37"/>
    </location>
    <ligand>
        <name>ATP</name>
        <dbReference type="ChEBI" id="CHEBI:30616"/>
    </ligand>
</feature>
<evidence type="ECO:0000256" key="3">
    <source>
        <dbReference type="ARBA" id="ARBA00022598"/>
    </source>
</evidence>
<evidence type="ECO:0000256" key="1">
    <source>
        <dbReference type="ARBA" id="ARBA00004990"/>
    </source>
</evidence>